<feature type="binding site" evidence="5">
    <location>
        <position position="591"/>
    </location>
    <ligand>
        <name>Fe cation</name>
        <dbReference type="ChEBI" id="CHEBI:24875"/>
        <note>catalytic</note>
    </ligand>
</feature>
<dbReference type="GO" id="GO:0010436">
    <property type="term" value="F:carotenoid dioxygenase activity"/>
    <property type="evidence" value="ECO:0007669"/>
    <property type="project" value="TreeGrafter"/>
</dbReference>
<reference evidence="6" key="1">
    <citation type="submission" date="2015-07" db="EMBL/GenBank/DDBJ databases">
        <title>Transcriptome Assembly of Anthurium amnicola.</title>
        <authorList>
            <person name="Suzuki J."/>
        </authorList>
    </citation>
    <scope>NUCLEOTIDE SEQUENCE</scope>
</reference>
<evidence type="ECO:0000256" key="3">
    <source>
        <dbReference type="ARBA" id="ARBA00022964"/>
    </source>
</evidence>
<evidence type="ECO:0000313" key="6">
    <source>
        <dbReference type="EMBL" id="JAT63634.1"/>
    </source>
</evidence>
<dbReference type="InterPro" id="IPR004294">
    <property type="entry name" value="Carotenoid_Oase"/>
</dbReference>
<dbReference type="AlphaFoldDB" id="A0A1D1Z9R2"/>
<evidence type="ECO:0000256" key="4">
    <source>
        <dbReference type="ARBA" id="ARBA00023004"/>
    </source>
</evidence>
<comment type="similarity">
    <text evidence="1">Belongs to the carotenoid oxygenase family.</text>
</comment>
<comment type="cofactor">
    <cofactor evidence="5">
        <name>Fe(2+)</name>
        <dbReference type="ChEBI" id="CHEBI:29033"/>
    </cofactor>
    <text evidence="5">Binds 1 Fe(2+) ion per subunit.</text>
</comment>
<organism evidence="6">
    <name type="scientific">Anthurium amnicola</name>
    <dbReference type="NCBI Taxonomy" id="1678845"/>
    <lineage>
        <taxon>Eukaryota</taxon>
        <taxon>Viridiplantae</taxon>
        <taxon>Streptophyta</taxon>
        <taxon>Embryophyta</taxon>
        <taxon>Tracheophyta</taxon>
        <taxon>Spermatophyta</taxon>
        <taxon>Magnoliopsida</taxon>
        <taxon>Liliopsida</taxon>
        <taxon>Araceae</taxon>
        <taxon>Pothoideae</taxon>
        <taxon>Potheae</taxon>
        <taxon>Anthurium</taxon>
    </lineage>
</organism>
<keyword evidence="3 6" id="KW-0560">Oxidoreductase</keyword>
<proteinExistence type="inferred from homology"/>
<keyword evidence="4 5" id="KW-0408">Iron</keyword>
<feature type="binding site" evidence="5">
    <location>
        <position position="255"/>
    </location>
    <ligand>
        <name>Fe cation</name>
        <dbReference type="ChEBI" id="CHEBI:24875"/>
        <note>catalytic</note>
    </ligand>
</feature>
<feature type="binding site" evidence="5">
    <location>
        <position position="304"/>
    </location>
    <ligand>
        <name>Fe cation</name>
        <dbReference type="ChEBI" id="CHEBI:24875"/>
        <note>catalytic</note>
    </ligand>
</feature>
<evidence type="ECO:0000256" key="1">
    <source>
        <dbReference type="ARBA" id="ARBA00006787"/>
    </source>
</evidence>
<accession>A0A1D1Z9R2</accession>
<dbReference type="GO" id="GO:0009570">
    <property type="term" value="C:chloroplast stroma"/>
    <property type="evidence" value="ECO:0007669"/>
    <property type="project" value="TreeGrafter"/>
</dbReference>
<keyword evidence="2 5" id="KW-0479">Metal-binding</keyword>
<dbReference type="PANTHER" id="PTHR10543:SF142">
    <property type="entry name" value="OS06G0162550 PROTEIN"/>
    <property type="match status" value="1"/>
</dbReference>
<feature type="binding site" evidence="5">
    <location>
        <position position="368"/>
    </location>
    <ligand>
        <name>Fe cation</name>
        <dbReference type="ChEBI" id="CHEBI:24875"/>
        <note>catalytic</note>
    </ligand>
</feature>
<dbReference type="GO" id="GO:0046872">
    <property type="term" value="F:metal ion binding"/>
    <property type="evidence" value="ECO:0007669"/>
    <property type="project" value="UniProtKB-KW"/>
</dbReference>
<dbReference type="Pfam" id="PF03055">
    <property type="entry name" value="RPE65"/>
    <property type="match status" value="1"/>
</dbReference>
<evidence type="ECO:0000256" key="2">
    <source>
        <dbReference type="ARBA" id="ARBA00022723"/>
    </source>
</evidence>
<keyword evidence="3 6" id="KW-0223">Dioxygenase</keyword>
<name>A0A1D1Z9R2_9ARAE</name>
<evidence type="ECO:0000256" key="5">
    <source>
        <dbReference type="PIRSR" id="PIRSR604294-1"/>
    </source>
</evidence>
<protein>
    <submittedName>
        <fullName evidence="6">Carotenoid 9,10(9',10')-cleavage dioxygenase 1</fullName>
    </submittedName>
</protein>
<gene>
    <name evidence="6" type="primary">CCD1_1</name>
    <name evidence="6" type="ORF">g.89339</name>
</gene>
<dbReference type="PANTHER" id="PTHR10543">
    <property type="entry name" value="BETA-CAROTENE DIOXYGENASE"/>
    <property type="match status" value="1"/>
</dbReference>
<dbReference type="EMBL" id="GDJX01004302">
    <property type="protein sequence ID" value="JAT63634.1"/>
    <property type="molecule type" value="Transcribed_RNA"/>
</dbReference>
<dbReference type="GO" id="GO:0016121">
    <property type="term" value="P:carotene catabolic process"/>
    <property type="evidence" value="ECO:0007669"/>
    <property type="project" value="TreeGrafter"/>
</dbReference>
<sequence>MAAVAHISLSLHGRARSPSVSPDFGRTWSSPAHPAKLIAGGWQRVGLAVKDASRRLLDAFVDSVFQFVDQPILPSQSNFAPVDEIGDAVILWNIEGEIPVDFPEGVYIRNGSNPLFGALQQTVSVFGRSSYTWVEGEGMLHALYFTKDAGGNWHVSYKNRYVESDTFTVERQRKKPCFLPALEGDSPAILAAYLLNQLRFGKVNKYISNTSVFEHAGRYYSVSESDIPQEIDVGSLETCGTWDVDGAWDRPFTSHPKRAPGTGELVVHGVDGRKPYFVLGVVSADGTKLIHKADLMLQRGSLCHEIGVTERYNVILDMPLIVDIKRLIRGGPLMKYEKDAYSRIGVMPRFGDASSIKWFEVKPYCMFHIINCFEDGFEVVVRGCKARGSIIPGPDLGVNKFEWFSRGFKPIVSDIENMHHSVENGLFFSQSYEWRLNMKTGEVKERNLTGDFSMDFPVINEQVTGLYNNYAYTQVVNLAASSMCALPKYGSLAKLYFEEEHRMPKFAKQRERDSGDLIKAEYHRLGENHFCTGAAFVPKQDNHAEDDGWVVSFVHNEDSNISQVYIIDARRFEKDPVAKITLPRRVPYGFHGSFFSKHTIRSRRYM</sequence>